<comment type="similarity">
    <text evidence="2 8">Belongs to the ATPase C chain family.</text>
</comment>
<feature type="site" description="Reversibly protonated during proton transport" evidence="8">
    <location>
        <position position="93"/>
    </location>
</feature>
<keyword evidence="8" id="KW-0813">Transport</keyword>
<keyword evidence="5 8" id="KW-1133">Transmembrane helix</keyword>
<evidence type="ECO:0000256" key="6">
    <source>
        <dbReference type="ARBA" id="ARBA00023121"/>
    </source>
</evidence>
<dbReference type="InterPro" id="IPR035921">
    <property type="entry name" value="F/V-ATP_Csub_sf"/>
</dbReference>
<keyword evidence="3 8" id="KW-0138">CF(0)</keyword>
<protein>
    <recommendedName>
        <fullName evidence="8">ATP synthase subunit c</fullName>
    </recommendedName>
    <alternativeName>
        <fullName evidence="8">ATP synthase F(0) sector subunit c</fullName>
    </alternativeName>
    <alternativeName>
        <fullName evidence="8">F-type ATPase subunit c</fullName>
        <shortName evidence="8">F-ATPase subunit c</shortName>
    </alternativeName>
    <alternativeName>
        <fullName evidence="8">Lipid-binding protein</fullName>
    </alternativeName>
</protein>
<dbReference type="Gene3D" id="1.20.20.10">
    <property type="entry name" value="F1F0 ATP synthase subunit C"/>
    <property type="match status" value="1"/>
</dbReference>
<dbReference type="CDD" id="cd18121">
    <property type="entry name" value="ATP-synt_Fo_c"/>
    <property type="match status" value="1"/>
</dbReference>
<proteinExistence type="inferred from homology"/>
<evidence type="ECO:0000256" key="3">
    <source>
        <dbReference type="ARBA" id="ARBA00022547"/>
    </source>
</evidence>
<evidence type="ECO:0000256" key="4">
    <source>
        <dbReference type="ARBA" id="ARBA00022692"/>
    </source>
</evidence>
<gene>
    <name evidence="8" type="primary">atpE</name>
    <name evidence="11" type="ORF">DB30_06641</name>
</gene>
<evidence type="ECO:0000259" key="10">
    <source>
        <dbReference type="Pfam" id="PF00137"/>
    </source>
</evidence>
<keyword evidence="9" id="KW-0732">Signal</keyword>
<dbReference type="HAMAP" id="MF_01396">
    <property type="entry name" value="ATP_synth_c_bact"/>
    <property type="match status" value="1"/>
</dbReference>
<keyword evidence="8" id="KW-0066">ATP synthesis</keyword>
<keyword evidence="8" id="KW-0375">Hydrogen ion transport</keyword>
<dbReference type="PRINTS" id="PR00124">
    <property type="entry name" value="ATPASEC"/>
</dbReference>
<dbReference type="EMBL" id="JMCC02000070">
    <property type="protein sequence ID" value="KIG14586.1"/>
    <property type="molecule type" value="Genomic_DNA"/>
</dbReference>
<evidence type="ECO:0000256" key="2">
    <source>
        <dbReference type="ARBA" id="ARBA00006704"/>
    </source>
</evidence>
<comment type="function">
    <text evidence="8">Key component of the F(0) channel; it plays a direct role in translocation across the membrane. A homomeric c-ring of between 10-14 subunits forms the central stalk rotor element with the F(1) delta and epsilon subunits.</text>
</comment>
<feature type="domain" description="V-ATPase proteolipid subunit C-like" evidence="10">
    <location>
        <begin position="43"/>
        <end position="106"/>
    </location>
</feature>
<organism evidence="11 12">
    <name type="scientific">Enhygromyxa salina</name>
    <dbReference type="NCBI Taxonomy" id="215803"/>
    <lineage>
        <taxon>Bacteria</taxon>
        <taxon>Pseudomonadati</taxon>
        <taxon>Myxococcota</taxon>
        <taxon>Polyangia</taxon>
        <taxon>Nannocystales</taxon>
        <taxon>Nannocystaceae</taxon>
        <taxon>Enhygromyxa</taxon>
    </lineage>
</organism>
<comment type="caution">
    <text evidence="11">The sequence shown here is derived from an EMBL/GenBank/DDBJ whole genome shotgun (WGS) entry which is preliminary data.</text>
</comment>
<evidence type="ECO:0000256" key="9">
    <source>
        <dbReference type="SAM" id="SignalP"/>
    </source>
</evidence>
<reference evidence="11 12" key="1">
    <citation type="submission" date="2014-12" db="EMBL/GenBank/DDBJ databases">
        <title>Genome assembly of Enhygromyxa salina DSM 15201.</title>
        <authorList>
            <person name="Sharma G."/>
            <person name="Subramanian S."/>
        </authorList>
    </citation>
    <scope>NUCLEOTIDE SEQUENCE [LARGE SCALE GENOMIC DNA]</scope>
    <source>
        <strain evidence="11 12">DSM 15201</strain>
    </source>
</reference>
<keyword evidence="8" id="KW-0406">Ion transport</keyword>
<dbReference type="GO" id="GO:0005886">
    <property type="term" value="C:plasma membrane"/>
    <property type="evidence" value="ECO:0007669"/>
    <property type="project" value="UniProtKB-SubCell"/>
</dbReference>
<feature type="transmembrane region" description="Helical" evidence="8">
    <location>
        <begin position="80"/>
        <end position="106"/>
    </location>
</feature>
<dbReference type="GO" id="GO:0046933">
    <property type="term" value="F:proton-transporting ATP synthase activity, rotational mechanism"/>
    <property type="evidence" value="ECO:0007669"/>
    <property type="project" value="UniProtKB-UniRule"/>
</dbReference>
<dbReference type="Pfam" id="PF00137">
    <property type="entry name" value="ATP-synt_C"/>
    <property type="match status" value="1"/>
</dbReference>
<feature type="signal peptide" evidence="9">
    <location>
        <begin position="1"/>
        <end position="23"/>
    </location>
</feature>
<dbReference type="InterPro" id="IPR038662">
    <property type="entry name" value="ATP_synth_F0_csu_sf"/>
</dbReference>
<feature type="transmembrane region" description="Helical" evidence="8">
    <location>
        <begin position="39"/>
        <end position="59"/>
    </location>
</feature>
<evidence type="ECO:0000313" key="12">
    <source>
        <dbReference type="Proteomes" id="UP000031599"/>
    </source>
</evidence>
<evidence type="ECO:0000256" key="5">
    <source>
        <dbReference type="ARBA" id="ARBA00022989"/>
    </source>
</evidence>
<dbReference type="AlphaFoldDB" id="A0A0C2CTV0"/>
<dbReference type="Proteomes" id="UP000031599">
    <property type="component" value="Unassembled WGS sequence"/>
</dbReference>
<dbReference type="GO" id="GO:0008289">
    <property type="term" value="F:lipid binding"/>
    <property type="evidence" value="ECO:0007669"/>
    <property type="project" value="UniProtKB-KW"/>
</dbReference>
<sequence>MRKQIVAPIAALVTFLFPILALAAPAAEGAAEAAPPANMGVAIAMALAIGLAALGGGLGQGRAAAAALEGICRNPNSSSAVFTPMLLGLAFIESLVIFALVIAFMLQGRL</sequence>
<dbReference type="SUPFAM" id="SSF81333">
    <property type="entry name" value="F1F0 ATP synthase subunit C"/>
    <property type="match status" value="1"/>
</dbReference>
<dbReference type="RefSeq" id="WP_052553347.1">
    <property type="nucleotide sequence ID" value="NZ_JMCC02000070.1"/>
</dbReference>
<feature type="chain" id="PRO_5002159301" description="ATP synthase subunit c" evidence="9">
    <location>
        <begin position="24"/>
        <end position="110"/>
    </location>
</feature>
<name>A0A0C2CTV0_9BACT</name>
<comment type="subcellular location">
    <subcellularLocation>
        <location evidence="8">Cell membrane</location>
        <topology evidence="8">Multi-pass membrane protein</topology>
    </subcellularLocation>
    <subcellularLocation>
        <location evidence="1">Membrane</location>
        <topology evidence="1">Multi-pass membrane protein</topology>
    </subcellularLocation>
</comment>
<dbReference type="InterPro" id="IPR000454">
    <property type="entry name" value="ATP_synth_F0_csu"/>
</dbReference>
<dbReference type="GO" id="GO:0045259">
    <property type="term" value="C:proton-transporting ATP synthase complex"/>
    <property type="evidence" value="ECO:0007669"/>
    <property type="project" value="UniProtKB-KW"/>
</dbReference>
<comment type="function">
    <text evidence="8">F(1)F(0) ATP synthase produces ATP from ADP in the presence of a proton or sodium gradient. F-type ATPases consist of two structural domains, F(1) containing the extramembraneous catalytic core and F(0) containing the membrane proton channel, linked together by a central stalk and a peripheral stalk. During catalysis, ATP synthesis in the catalytic domain of F(1) is coupled via a rotary mechanism of the central stalk subunits to proton translocation.</text>
</comment>
<evidence type="ECO:0000313" key="11">
    <source>
        <dbReference type="EMBL" id="KIG14586.1"/>
    </source>
</evidence>
<accession>A0A0C2CTV0</accession>
<keyword evidence="8" id="KW-1003">Cell membrane</keyword>
<keyword evidence="6 8" id="KW-0446">Lipid-binding</keyword>
<dbReference type="InterPro" id="IPR002379">
    <property type="entry name" value="ATPase_proteolipid_c-like_dom"/>
</dbReference>
<keyword evidence="7 8" id="KW-0472">Membrane</keyword>
<keyword evidence="4 8" id="KW-0812">Transmembrane</keyword>
<dbReference type="GO" id="GO:0033177">
    <property type="term" value="C:proton-transporting two-sector ATPase complex, proton-transporting domain"/>
    <property type="evidence" value="ECO:0007669"/>
    <property type="project" value="InterPro"/>
</dbReference>
<evidence type="ECO:0000256" key="7">
    <source>
        <dbReference type="ARBA" id="ARBA00023136"/>
    </source>
</evidence>
<evidence type="ECO:0000256" key="1">
    <source>
        <dbReference type="ARBA" id="ARBA00004141"/>
    </source>
</evidence>
<evidence type="ECO:0000256" key="8">
    <source>
        <dbReference type="HAMAP-Rule" id="MF_01396"/>
    </source>
</evidence>